<keyword evidence="2" id="KW-0695">RNA-directed DNA polymerase</keyword>
<evidence type="ECO:0000256" key="1">
    <source>
        <dbReference type="SAM" id="MobiDB-lite"/>
    </source>
</evidence>
<dbReference type="PANTHER" id="PTHR24559:SF444">
    <property type="entry name" value="REVERSE TRANSCRIPTASE DOMAIN-CONTAINING PROTEIN"/>
    <property type="match status" value="1"/>
</dbReference>
<comment type="caution">
    <text evidence="2">The sequence shown here is derived from an EMBL/GenBank/DDBJ whole genome shotgun (WGS) entry which is preliminary data.</text>
</comment>
<dbReference type="PANTHER" id="PTHR24559">
    <property type="entry name" value="TRANSPOSON TY3-I GAG-POL POLYPROTEIN"/>
    <property type="match status" value="1"/>
</dbReference>
<accession>A0A699HAA7</accession>
<dbReference type="InterPro" id="IPR043502">
    <property type="entry name" value="DNA/RNA_pol_sf"/>
</dbReference>
<name>A0A699HAA7_TANCI</name>
<reference evidence="2" key="1">
    <citation type="journal article" date="2019" name="Sci. Rep.">
        <title>Draft genome of Tanacetum cinerariifolium, the natural source of mosquito coil.</title>
        <authorList>
            <person name="Yamashiro T."/>
            <person name="Shiraishi A."/>
            <person name="Satake H."/>
            <person name="Nakayama K."/>
        </authorList>
    </citation>
    <scope>NUCLEOTIDE SEQUENCE</scope>
</reference>
<sequence length="223" mass="26003">VEKDYPLRKGLALVMICYKLQVENFSHMANELVLKIYRIPNSPRQQGMPKDERSSRTHSREKDYPPSNASLRAWRSTSIQSKKDKKKDELVEVPNESKPTEKVIIHDNHLDQPVTIGGNLTTEYQADLIRILRKHPGAFSWALTDMTGIPHSIAEHELKTYPHIEPRVQRKRSIAPDRRKVVKDEVAEWLKAEIVKWVRYPTWVANLVIVKKSDDSWRMCIDF</sequence>
<feature type="non-terminal residue" evidence="2">
    <location>
        <position position="1"/>
    </location>
</feature>
<dbReference type="GO" id="GO:0003964">
    <property type="term" value="F:RNA-directed DNA polymerase activity"/>
    <property type="evidence" value="ECO:0007669"/>
    <property type="project" value="UniProtKB-KW"/>
</dbReference>
<dbReference type="SUPFAM" id="SSF56672">
    <property type="entry name" value="DNA/RNA polymerases"/>
    <property type="match status" value="1"/>
</dbReference>
<keyword evidence="2" id="KW-0808">Transferase</keyword>
<organism evidence="2">
    <name type="scientific">Tanacetum cinerariifolium</name>
    <name type="common">Dalmatian daisy</name>
    <name type="synonym">Chrysanthemum cinerariifolium</name>
    <dbReference type="NCBI Taxonomy" id="118510"/>
    <lineage>
        <taxon>Eukaryota</taxon>
        <taxon>Viridiplantae</taxon>
        <taxon>Streptophyta</taxon>
        <taxon>Embryophyta</taxon>
        <taxon>Tracheophyta</taxon>
        <taxon>Spermatophyta</taxon>
        <taxon>Magnoliopsida</taxon>
        <taxon>eudicotyledons</taxon>
        <taxon>Gunneridae</taxon>
        <taxon>Pentapetalae</taxon>
        <taxon>asterids</taxon>
        <taxon>campanulids</taxon>
        <taxon>Asterales</taxon>
        <taxon>Asteraceae</taxon>
        <taxon>Asteroideae</taxon>
        <taxon>Anthemideae</taxon>
        <taxon>Anthemidinae</taxon>
        <taxon>Tanacetum</taxon>
    </lineage>
</organism>
<keyword evidence="2" id="KW-0548">Nucleotidyltransferase</keyword>
<feature type="region of interest" description="Disordered" evidence="1">
    <location>
        <begin position="42"/>
        <end position="69"/>
    </location>
</feature>
<dbReference type="AlphaFoldDB" id="A0A699HAA7"/>
<dbReference type="EMBL" id="BKCJ010126750">
    <property type="protein sequence ID" value="GEX73607.1"/>
    <property type="molecule type" value="Genomic_DNA"/>
</dbReference>
<protein>
    <submittedName>
        <fullName evidence="2">Reverse transcriptase domain-containing protein</fullName>
    </submittedName>
</protein>
<proteinExistence type="predicted"/>
<gene>
    <name evidence="2" type="ORF">Tci_345582</name>
</gene>
<dbReference type="InterPro" id="IPR053134">
    <property type="entry name" value="RNA-dir_DNA_polymerase"/>
</dbReference>
<feature type="compositionally biased region" description="Basic and acidic residues" evidence="1">
    <location>
        <begin position="49"/>
        <end position="64"/>
    </location>
</feature>
<dbReference type="Gene3D" id="3.10.10.10">
    <property type="entry name" value="HIV Type 1 Reverse Transcriptase, subunit A, domain 1"/>
    <property type="match status" value="1"/>
</dbReference>
<evidence type="ECO:0000313" key="2">
    <source>
        <dbReference type="EMBL" id="GEX73607.1"/>
    </source>
</evidence>